<accession>A0A843V990</accession>
<evidence type="ECO:0000313" key="2">
    <source>
        <dbReference type="Proteomes" id="UP000652761"/>
    </source>
</evidence>
<dbReference type="EMBL" id="NMUH01001308">
    <property type="protein sequence ID" value="MQL91137.1"/>
    <property type="molecule type" value="Genomic_DNA"/>
</dbReference>
<dbReference type="AlphaFoldDB" id="A0A843V990"/>
<sequence length="109" mass="11773">MALTGTPFVALIGDVPSLSLNTSAYKRPRGFTSVLQPGPPDSVLVLHASVHYWRSSSLSPSVGLLGSGLCRDSENKYVFLSKSFTSSLKMTILKDKILNTGIIPLEKYT</sequence>
<name>A0A843V990_COLES</name>
<comment type="caution">
    <text evidence="1">The sequence shown here is derived from an EMBL/GenBank/DDBJ whole genome shotgun (WGS) entry which is preliminary data.</text>
</comment>
<evidence type="ECO:0000313" key="1">
    <source>
        <dbReference type="EMBL" id="MQL91137.1"/>
    </source>
</evidence>
<dbReference type="Proteomes" id="UP000652761">
    <property type="component" value="Unassembled WGS sequence"/>
</dbReference>
<reference evidence="1" key="1">
    <citation type="submission" date="2017-07" db="EMBL/GenBank/DDBJ databases">
        <title>Taro Niue Genome Assembly and Annotation.</title>
        <authorList>
            <person name="Atibalentja N."/>
            <person name="Keating K."/>
            <person name="Fields C.J."/>
        </authorList>
    </citation>
    <scope>NUCLEOTIDE SEQUENCE</scope>
    <source>
        <strain evidence="1">Niue_2</strain>
        <tissue evidence="1">Leaf</tissue>
    </source>
</reference>
<proteinExistence type="predicted"/>
<protein>
    <submittedName>
        <fullName evidence="1">Uncharacterized protein</fullName>
    </submittedName>
</protein>
<keyword evidence="2" id="KW-1185">Reference proteome</keyword>
<gene>
    <name evidence="1" type="ORF">Taro_023749</name>
</gene>
<organism evidence="1 2">
    <name type="scientific">Colocasia esculenta</name>
    <name type="common">Wild taro</name>
    <name type="synonym">Arum esculentum</name>
    <dbReference type="NCBI Taxonomy" id="4460"/>
    <lineage>
        <taxon>Eukaryota</taxon>
        <taxon>Viridiplantae</taxon>
        <taxon>Streptophyta</taxon>
        <taxon>Embryophyta</taxon>
        <taxon>Tracheophyta</taxon>
        <taxon>Spermatophyta</taxon>
        <taxon>Magnoliopsida</taxon>
        <taxon>Liliopsida</taxon>
        <taxon>Araceae</taxon>
        <taxon>Aroideae</taxon>
        <taxon>Colocasieae</taxon>
        <taxon>Colocasia</taxon>
    </lineage>
</organism>